<dbReference type="PANTHER" id="PTHR33383">
    <property type="entry name" value="MEMBRANE PROTEIN INSERTION EFFICIENCY FACTOR-RELATED"/>
    <property type="match status" value="1"/>
</dbReference>
<evidence type="ECO:0000313" key="4">
    <source>
        <dbReference type="Proteomes" id="UP000027665"/>
    </source>
</evidence>
<protein>
    <recommendedName>
        <fullName evidence="2">Putative membrane protein insertion efficiency factor</fullName>
    </recommendedName>
</protein>
<dbReference type="STRING" id="2754.EH55_10995"/>
<comment type="function">
    <text evidence="2">Could be involved in insertion of integral membrane proteins into the membrane.</text>
</comment>
<comment type="subcellular location">
    <subcellularLocation>
        <location evidence="2">Cell membrane</location>
        <topology evidence="2">Peripheral membrane protein</topology>
        <orientation evidence="2">Cytoplasmic side</orientation>
    </subcellularLocation>
</comment>
<organism evidence="3 4">
    <name type="scientific">Synergistes jonesii</name>
    <dbReference type="NCBI Taxonomy" id="2754"/>
    <lineage>
        <taxon>Bacteria</taxon>
        <taxon>Thermotogati</taxon>
        <taxon>Synergistota</taxon>
        <taxon>Synergistia</taxon>
        <taxon>Synergistales</taxon>
        <taxon>Synergistaceae</taxon>
        <taxon>Synergistes</taxon>
    </lineage>
</organism>
<dbReference type="AlphaFoldDB" id="A0A073IM01"/>
<dbReference type="HAMAP" id="MF_00386">
    <property type="entry name" value="UPF0161_YidD"/>
    <property type="match status" value="1"/>
</dbReference>
<comment type="similarity">
    <text evidence="2">Belongs to the UPF0161 family.</text>
</comment>
<sequence>MRIVTFCMLFCIKAYRSILSPHLGMAKCRFYPSCSEYAAEAISKYGPLIGLRLSAARIVKCGPWHEGGFDPVPGRDEIAAMFGRKYLTKNRSGLRKVR</sequence>
<keyword evidence="4" id="KW-1185">Reference proteome</keyword>
<evidence type="ECO:0000256" key="1">
    <source>
        <dbReference type="ARBA" id="ARBA00022475"/>
    </source>
</evidence>
<evidence type="ECO:0000313" key="3">
    <source>
        <dbReference type="EMBL" id="KEJ91363.1"/>
    </source>
</evidence>
<dbReference type="GO" id="GO:0005886">
    <property type="term" value="C:plasma membrane"/>
    <property type="evidence" value="ECO:0007669"/>
    <property type="project" value="UniProtKB-SubCell"/>
</dbReference>
<dbReference type="GeneID" id="90984868"/>
<proteinExistence type="inferred from homology"/>
<comment type="caution">
    <text evidence="3">The sequence shown here is derived from an EMBL/GenBank/DDBJ whole genome shotgun (WGS) entry which is preliminary data.</text>
</comment>
<dbReference type="InterPro" id="IPR002696">
    <property type="entry name" value="Membr_insert_effic_factor_YidD"/>
</dbReference>
<dbReference type="PANTHER" id="PTHR33383:SF1">
    <property type="entry name" value="MEMBRANE PROTEIN INSERTION EFFICIENCY FACTOR-RELATED"/>
    <property type="match status" value="1"/>
</dbReference>
<dbReference type="RefSeq" id="WP_070110184.1">
    <property type="nucleotide sequence ID" value="NZ_JMKI01000051.1"/>
</dbReference>
<keyword evidence="2" id="KW-0472">Membrane</keyword>
<name>A0A073IM01_9BACT</name>
<gene>
    <name evidence="3" type="ORF">EH55_10995</name>
</gene>
<dbReference type="Pfam" id="PF01809">
    <property type="entry name" value="YidD"/>
    <property type="match status" value="1"/>
</dbReference>
<dbReference type="eggNOG" id="COG0759">
    <property type="taxonomic scope" value="Bacteria"/>
</dbReference>
<dbReference type="SMART" id="SM01234">
    <property type="entry name" value="Haemolytic"/>
    <property type="match status" value="1"/>
</dbReference>
<dbReference type="NCBIfam" id="TIGR00278">
    <property type="entry name" value="membrane protein insertion efficiency factor YidD"/>
    <property type="match status" value="1"/>
</dbReference>
<keyword evidence="1 2" id="KW-1003">Cell membrane</keyword>
<reference evidence="3 4" key="1">
    <citation type="submission" date="2014-04" db="EMBL/GenBank/DDBJ databases">
        <title>Draft Genome Sequence of Synergistes jonesii.</title>
        <authorList>
            <person name="Coil D.A."/>
            <person name="Eisen J.A."/>
            <person name="Holland-Moritz H.E."/>
        </authorList>
    </citation>
    <scope>NUCLEOTIDE SEQUENCE [LARGE SCALE GENOMIC DNA]</scope>
    <source>
        <strain evidence="3 4">78-1</strain>
    </source>
</reference>
<dbReference type="EMBL" id="JMKI01000051">
    <property type="protein sequence ID" value="KEJ91363.1"/>
    <property type="molecule type" value="Genomic_DNA"/>
</dbReference>
<dbReference type="Proteomes" id="UP000027665">
    <property type="component" value="Unassembled WGS sequence"/>
</dbReference>
<accession>A0A073IM01</accession>
<evidence type="ECO:0000256" key="2">
    <source>
        <dbReference type="HAMAP-Rule" id="MF_00386"/>
    </source>
</evidence>